<organism evidence="2 3">
    <name type="scientific">Parnassius apollo</name>
    <name type="common">Apollo butterfly</name>
    <name type="synonym">Papilio apollo</name>
    <dbReference type="NCBI Taxonomy" id="110799"/>
    <lineage>
        <taxon>Eukaryota</taxon>
        <taxon>Metazoa</taxon>
        <taxon>Ecdysozoa</taxon>
        <taxon>Arthropoda</taxon>
        <taxon>Hexapoda</taxon>
        <taxon>Insecta</taxon>
        <taxon>Pterygota</taxon>
        <taxon>Neoptera</taxon>
        <taxon>Endopterygota</taxon>
        <taxon>Lepidoptera</taxon>
        <taxon>Glossata</taxon>
        <taxon>Ditrysia</taxon>
        <taxon>Papilionoidea</taxon>
        <taxon>Papilionidae</taxon>
        <taxon>Parnassiinae</taxon>
        <taxon>Parnassini</taxon>
        <taxon>Parnassius</taxon>
        <taxon>Parnassius</taxon>
    </lineage>
</organism>
<gene>
    <name evidence="2" type="ORF">PAPOLLO_LOCUS18339</name>
</gene>
<accession>A0A8S3XK48</accession>
<comment type="caution">
    <text evidence="2">The sequence shown here is derived from an EMBL/GenBank/DDBJ whole genome shotgun (WGS) entry which is preliminary data.</text>
</comment>
<name>A0A8S3XK48_PARAO</name>
<keyword evidence="3" id="KW-1185">Reference proteome</keyword>
<sequence length="138" mass="15396">MAPAIHPPCTPSASCAPVRCHPTPPPCQNPERCLKKTTSKGIKPCQSAVSIMSTRSRTRCSSCGKFKGANDPRKVKEIEKFLKKKSKEAKMKKKDRLTGSHSYTKYVRKQGKPRSKTQCCAGKGHRGRLKKKKRCEIL</sequence>
<reference evidence="2" key="1">
    <citation type="submission" date="2021-04" db="EMBL/GenBank/DDBJ databases">
        <authorList>
            <person name="Tunstrom K."/>
        </authorList>
    </citation>
    <scope>NUCLEOTIDE SEQUENCE</scope>
</reference>
<evidence type="ECO:0000256" key="1">
    <source>
        <dbReference type="SAM" id="MobiDB-lite"/>
    </source>
</evidence>
<dbReference type="OrthoDB" id="7150300at2759"/>
<evidence type="ECO:0000313" key="3">
    <source>
        <dbReference type="Proteomes" id="UP000691718"/>
    </source>
</evidence>
<dbReference type="EMBL" id="CAJQZP010001172">
    <property type="protein sequence ID" value="CAG5025264.1"/>
    <property type="molecule type" value="Genomic_DNA"/>
</dbReference>
<proteinExistence type="predicted"/>
<feature type="region of interest" description="Disordered" evidence="1">
    <location>
        <begin position="87"/>
        <end position="124"/>
    </location>
</feature>
<dbReference type="AlphaFoldDB" id="A0A8S3XK48"/>
<dbReference type="Proteomes" id="UP000691718">
    <property type="component" value="Unassembled WGS sequence"/>
</dbReference>
<protein>
    <submittedName>
        <fullName evidence="2">(apollo) hypothetical protein</fullName>
    </submittedName>
</protein>
<feature type="compositionally biased region" description="Basic residues" evidence="1">
    <location>
        <begin position="106"/>
        <end position="115"/>
    </location>
</feature>
<evidence type="ECO:0000313" key="2">
    <source>
        <dbReference type="EMBL" id="CAG5025264.1"/>
    </source>
</evidence>